<evidence type="ECO:0000256" key="1">
    <source>
        <dbReference type="SAM" id="MobiDB-lite"/>
    </source>
</evidence>
<dbReference type="Proteomes" id="UP000031967">
    <property type="component" value="Unassembled WGS sequence"/>
</dbReference>
<feature type="region of interest" description="Disordered" evidence="1">
    <location>
        <begin position="54"/>
        <end position="75"/>
    </location>
</feature>
<dbReference type="EMBL" id="JXAK01000018">
    <property type="protein sequence ID" value="KIL40639.1"/>
    <property type="molecule type" value="Genomic_DNA"/>
</dbReference>
<feature type="compositionally biased region" description="Low complexity" evidence="1">
    <location>
        <begin position="54"/>
        <end position="65"/>
    </location>
</feature>
<gene>
    <name evidence="2" type="ORF">SD70_12020</name>
</gene>
<comment type="caution">
    <text evidence="2">The sequence shown here is derived from an EMBL/GenBank/DDBJ whole genome shotgun (WGS) entry which is preliminary data.</text>
</comment>
<keyword evidence="3" id="KW-1185">Reference proteome</keyword>
<accession>A0ABR5AHZ6</accession>
<sequence length="175" mass="18126">MTRRGKLAYALVLGTILTISGYSLVKADSANTTQGTVNDPLVTKSYVDSLLKGAGQATQPQQPTTPSTPAPTPSTATGITVVQLKNGQTLYAAAGSELLVRTGKTVAVSIDENGIPDATAGKDLAPGAAVENNHLLIFPREGRGVKAAPKNTQDIYIMVRGSYSVVNEDGSKADQ</sequence>
<evidence type="ECO:0000313" key="2">
    <source>
        <dbReference type="EMBL" id="KIL40639.1"/>
    </source>
</evidence>
<organism evidence="2 3">
    <name type="scientific">Gordoniibacillus kamchatkensis</name>
    <dbReference type="NCBI Taxonomy" id="1590651"/>
    <lineage>
        <taxon>Bacteria</taxon>
        <taxon>Bacillati</taxon>
        <taxon>Bacillota</taxon>
        <taxon>Bacilli</taxon>
        <taxon>Bacillales</taxon>
        <taxon>Paenibacillaceae</taxon>
        <taxon>Gordoniibacillus</taxon>
    </lineage>
</organism>
<proteinExistence type="predicted"/>
<evidence type="ECO:0000313" key="3">
    <source>
        <dbReference type="Proteomes" id="UP000031967"/>
    </source>
</evidence>
<protein>
    <submittedName>
        <fullName evidence="2">Uncharacterized protein</fullName>
    </submittedName>
</protein>
<reference evidence="2 3" key="1">
    <citation type="submission" date="2014-12" db="EMBL/GenBank/DDBJ databases">
        <title>Draft genome sequence of Paenibacillus kamchatkensis strain B-2647.</title>
        <authorList>
            <person name="Karlyshev A.V."/>
            <person name="Kudryashova E.B."/>
        </authorList>
    </citation>
    <scope>NUCLEOTIDE SEQUENCE [LARGE SCALE GENOMIC DNA]</scope>
    <source>
        <strain evidence="2 3">VKM B-2647</strain>
    </source>
</reference>
<dbReference type="RefSeq" id="WP_041047806.1">
    <property type="nucleotide sequence ID" value="NZ_JXAK01000018.1"/>
</dbReference>
<name>A0ABR5AHZ6_9BACL</name>